<proteinExistence type="predicted"/>
<organism evidence="1 2">
    <name type="scientific">Trichinella pseudospiralis</name>
    <name type="common">Parasitic roundworm</name>
    <dbReference type="NCBI Taxonomy" id="6337"/>
    <lineage>
        <taxon>Eukaryota</taxon>
        <taxon>Metazoa</taxon>
        <taxon>Ecdysozoa</taxon>
        <taxon>Nematoda</taxon>
        <taxon>Enoplea</taxon>
        <taxon>Dorylaimia</taxon>
        <taxon>Trichinellida</taxon>
        <taxon>Trichinellidae</taxon>
        <taxon>Trichinella</taxon>
    </lineage>
</organism>
<evidence type="ECO:0000313" key="1">
    <source>
        <dbReference type="EMBL" id="KRY55355.1"/>
    </source>
</evidence>
<gene>
    <name evidence="1" type="ORF">T4A_6345</name>
</gene>
<accession>A0A0V1D1I9</accession>
<sequence>MDYIITNSFGYSSHQHVCLNLHRCAEKRHWITSTVDQL</sequence>
<reference evidence="1 2" key="1">
    <citation type="submission" date="2015-01" db="EMBL/GenBank/DDBJ databases">
        <title>Evolution of Trichinella species and genotypes.</title>
        <authorList>
            <person name="Korhonen P.K."/>
            <person name="Edoardo P."/>
            <person name="Giuseppe L.R."/>
            <person name="Gasser R.B."/>
        </authorList>
    </citation>
    <scope>NUCLEOTIDE SEQUENCE [LARGE SCALE GENOMIC DNA]</scope>
    <source>
        <strain evidence="1">ISS13</strain>
    </source>
</reference>
<comment type="caution">
    <text evidence="1">The sequence shown here is derived from an EMBL/GenBank/DDBJ whole genome shotgun (WGS) entry which is preliminary data.</text>
</comment>
<protein>
    <submittedName>
        <fullName evidence="1">Uncharacterized protein</fullName>
    </submittedName>
</protein>
<dbReference type="EMBL" id="JYDR01003603">
    <property type="protein sequence ID" value="KRY55355.1"/>
    <property type="molecule type" value="Genomic_DNA"/>
</dbReference>
<dbReference type="AlphaFoldDB" id="A0A0V1D1I9"/>
<name>A0A0V1D1I9_TRIPS</name>
<dbReference type="Proteomes" id="UP000054632">
    <property type="component" value="Unassembled WGS sequence"/>
</dbReference>
<evidence type="ECO:0000313" key="2">
    <source>
        <dbReference type="Proteomes" id="UP000054632"/>
    </source>
</evidence>